<protein>
    <submittedName>
        <fullName evidence="3">Uncharacterized protein</fullName>
    </submittedName>
</protein>
<feature type="transmembrane region" description="Helical" evidence="2">
    <location>
        <begin position="593"/>
        <end position="610"/>
    </location>
</feature>
<feature type="compositionally biased region" description="Low complexity" evidence="1">
    <location>
        <begin position="182"/>
        <end position="191"/>
    </location>
</feature>
<feature type="compositionally biased region" description="Basic and acidic residues" evidence="1">
    <location>
        <begin position="198"/>
        <end position="210"/>
    </location>
</feature>
<feature type="region of interest" description="Disordered" evidence="1">
    <location>
        <begin position="506"/>
        <end position="542"/>
    </location>
</feature>
<feature type="region of interest" description="Disordered" evidence="1">
    <location>
        <begin position="77"/>
        <end position="144"/>
    </location>
</feature>
<keyword evidence="2" id="KW-0812">Transmembrane</keyword>
<dbReference type="Gramene" id="ERN14228">
    <property type="protein sequence ID" value="ERN14228"/>
    <property type="gene ID" value="AMTR_s00033p00132840"/>
</dbReference>
<feature type="transmembrane region" description="Helical" evidence="2">
    <location>
        <begin position="736"/>
        <end position="761"/>
    </location>
</feature>
<proteinExistence type="predicted"/>
<reference evidence="4" key="1">
    <citation type="journal article" date="2013" name="Science">
        <title>The Amborella genome and the evolution of flowering plants.</title>
        <authorList>
            <consortium name="Amborella Genome Project"/>
        </authorList>
    </citation>
    <scope>NUCLEOTIDE SEQUENCE [LARGE SCALE GENOMIC DNA]</scope>
</reference>
<keyword evidence="2" id="KW-0472">Membrane</keyword>
<sequence>MASTISAASKVAAPSPRKRVLTERNEGLESSPIPANVATPVSAGEAHFLSLNPPDLADKVSENKVQEYAVANYLQFSEKMPENHQDNAKKWSSELGKGSRPPDSQNHDTRFNKLRNPTSENDSPFPPYDPETNYISPRPQFLHYRPNPRLEIYLRSEKGEGVRLDSSFSSESCLDSEHQQNEETFSSPEKSSSSDEDFAPRETKPAEDHGSSQSGSEPFRTPEEDDDSAKSEGQLMEKPEPRKANSKAMKRSSSSNLFKKLGSLSLLLLIFTCASLYFANPPTLVSVFGNLLETNVPEYVTVSMAKISESFSPTLELMAVKFRKWSDICSTYVHTILSTQMEEEKCHFIGNFSDPYEDTRASGLVIDATSNIDFKAYIAVFPRKFEEEKSILDHGEIAVIEGGEATQREGEEDDLLSQFIELEESIREIEPLSDQTHDIDFKAKVEGDKGKLDVEECAEIDKGEASQSTVVIDLEMSQQIDHTPEEPAIPVNDGGMNAWLITGTEDSDTETTFEDAPQPVNERGMNTGTEDSVSETTNEDAPQADTLTQLETTNEQIEKADESTEEFPEEKIIAGPVGSMKWDLKEKFSTQTAIGSFMGALMLLVGVAALKSNSKKTPANEEAPKVTYPLEKKMNKCDSMTASSESDPTFRNSFEVNMLGESGPMEASSSSARSLCYSKQSTRKAAEKLEKSMSKSGSHLNREAATLSSEYSAGSPSYGSFTTYEKLSSKQATLSLSLSLSLLHIHQVNLLLGIINLHLIIFR</sequence>
<dbReference type="eggNOG" id="ENOG502QTA3">
    <property type="taxonomic scope" value="Eukaryota"/>
</dbReference>
<dbReference type="EMBL" id="KI392557">
    <property type="protein sequence ID" value="ERN14228.1"/>
    <property type="molecule type" value="Genomic_DNA"/>
</dbReference>
<evidence type="ECO:0000313" key="3">
    <source>
        <dbReference type="EMBL" id="ERN14228.1"/>
    </source>
</evidence>
<feature type="compositionally biased region" description="Polar residues" evidence="1">
    <location>
        <begin position="524"/>
        <end position="542"/>
    </location>
</feature>
<organism evidence="3 4">
    <name type="scientific">Amborella trichopoda</name>
    <dbReference type="NCBI Taxonomy" id="13333"/>
    <lineage>
        <taxon>Eukaryota</taxon>
        <taxon>Viridiplantae</taxon>
        <taxon>Streptophyta</taxon>
        <taxon>Embryophyta</taxon>
        <taxon>Tracheophyta</taxon>
        <taxon>Spermatophyta</taxon>
        <taxon>Magnoliopsida</taxon>
        <taxon>Amborellales</taxon>
        <taxon>Amborellaceae</taxon>
        <taxon>Amborella</taxon>
    </lineage>
</organism>
<keyword evidence="2" id="KW-1133">Transmembrane helix</keyword>
<name>U5D1J1_AMBTC</name>
<dbReference type="OMA" id="FFGPHFA"/>
<dbReference type="PANTHER" id="PTHR34775">
    <property type="entry name" value="TRANSMEMBRANE PROTEIN"/>
    <property type="match status" value="1"/>
</dbReference>
<feature type="region of interest" description="Disordered" evidence="1">
    <location>
        <begin position="160"/>
        <end position="251"/>
    </location>
</feature>
<dbReference type="AlphaFoldDB" id="U5D1J1"/>
<evidence type="ECO:0000256" key="2">
    <source>
        <dbReference type="SAM" id="Phobius"/>
    </source>
</evidence>
<dbReference type="Proteomes" id="UP000017836">
    <property type="component" value="Unassembled WGS sequence"/>
</dbReference>
<feature type="compositionally biased region" description="Basic and acidic residues" evidence="1">
    <location>
        <begin position="79"/>
        <end position="92"/>
    </location>
</feature>
<evidence type="ECO:0000313" key="4">
    <source>
        <dbReference type="Proteomes" id="UP000017836"/>
    </source>
</evidence>
<gene>
    <name evidence="3" type="ORF">AMTR_s00033p00132840</name>
</gene>
<feature type="region of interest" description="Disordered" evidence="1">
    <location>
        <begin position="1"/>
        <end position="39"/>
    </location>
</feature>
<keyword evidence="4" id="KW-1185">Reference proteome</keyword>
<feature type="compositionally biased region" description="Low complexity" evidence="1">
    <location>
        <begin position="164"/>
        <end position="173"/>
    </location>
</feature>
<dbReference type="PANTHER" id="PTHR34775:SF4">
    <property type="entry name" value="TRANSMEMBRANE PROTEIN"/>
    <property type="match status" value="1"/>
</dbReference>
<dbReference type="HOGENOM" id="CLU_010938_0_0_1"/>
<accession>U5D1J1</accession>
<evidence type="ECO:0000256" key="1">
    <source>
        <dbReference type="SAM" id="MobiDB-lite"/>
    </source>
</evidence>